<proteinExistence type="predicted"/>
<evidence type="ECO:0000313" key="1">
    <source>
        <dbReference type="EMBL" id="SDI23873.1"/>
    </source>
</evidence>
<accession>A0A1G8IYH7</accession>
<dbReference type="EMBL" id="FNDN01000006">
    <property type="protein sequence ID" value="SDI23873.1"/>
    <property type="molecule type" value="Genomic_DNA"/>
</dbReference>
<name>A0A1G8IYH7_9NOCA</name>
<organism evidence="1 2">
    <name type="scientific">Rhodococcus triatomae</name>
    <dbReference type="NCBI Taxonomy" id="300028"/>
    <lineage>
        <taxon>Bacteria</taxon>
        <taxon>Bacillati</taxon>
        <taxon>Actinomycetota</taxon>
        <taxon>Actinomycetes</taxon>
        <taxon>Mycobacteriales</taxon>
        <taxon>Nocardiaceae</taxon>
        <taxon>Rhodococcus</taxon>
    </lineage>
</organism>
<keyword evidence="2" id="KW-1185">Reference proteome</keyword>
<protein>
    <submittedName>
        <fullName evidence="1">Uncharacterized protein</fullName>
    </submittedName>
</protein>
<sequence length="326" mass="36538">MNDNWEQIFHALGYTRRDGRDGLWCSVSGVDVGAVDGPGDLVRLTARHRTVRTIAWRESVGDRRWDREHMLNSIDQMVGQVTDRPDTAVLQDLDRAEQITLEGLVSGSHPCYTFEQLPLYPGISYGLEYTLEHRAAMTCARASADTPLLGWLAAHHPNEQVRTEALRNPACSHDALLASASDERVAAQLLRRNDIPPDVMDRLIVAESTRYLRSPHPRAHCPRLLEIAVHPSCPDEAVSGLIAHGSVTHELRLYAAEVAWRASDERRDRIHMWLLESRRPGKRSAELIGRILGTDDPAGRAAWLRAQSPRLSRLVEGSRPNTETAR</sequence>
<reference evidence="1 2" key="1">
    <citation type="submission" date="2016-10" db="EMBL/GenBank/DDBJ databases">
        <authorList>
            <person name="de Groot N.N."/>
        </authorList>
    </citation>
    <scope>NUCLEOTIDE SEQUENCE [LARGE SCALE GENOMIC DNA]</scope>
    <source>
        <strain evidence="1 2">DSM 44892</strain>
    </source>
</reference>
<dbReference type="RefSeq" id="WP_072740361.1">
    <property type="nucleotide sequence ID" value="NZ_CP048813.1"/>
</dbReference>
<gene>
    <name evidence="1" type="ORF">SAMN05444695_1063</name>
</gene>
<dbReference type="AlphaFoldDB" id="A0A1G8IYH7"/>
<dbReference type="Proteomes" id="UP000183263">
    <property type="component" value="Unassembled WGS sequence"/>
</dbReference>
<evidence type="ECO:0000313" key="2">
    <source>
        <dbReference type="Proteomes" id="UP000183263"/>
    </source>
</evidence>